<feature type="region of interest" description="Disordered" evidence="1">
    <location>
        <begin position="127"/>
        <end position="152"/>
    </location>
</feature>
<feature type="region of interest" description="Disordered" evidence="1">
    <location>
        <begin position="164"/>
        <end position="216"/>
    </location>
</feature>
<feature type="region of interest" description="Disordered" evidence="1">
    <location>
        <begin position="394"/>
        <end position="414"/>
    </location>
</feature>
<feature type="region of interest" description="Disordered" evidence="1">
    <location>
        <begin position="859"/>
        <end position="895"/>
    </location>
</feature>
<gene>
    <name evidence="2" type="ORF">AK830_g6206</name>
</gene>
<evidence type="ECO:0000313" key="3">
    <source>
        <dbReference type="Proteomes" id="UP000050424"/>
    </source>
</evidence>
<sequence>MAAPMNEDSSSTTDETTSMPEGGSEDVMDTSEDRGQPWKELREYETDLISSLMAGIDILPEEVQLSLDRYTRDNDTQDLLRSVDRFFKHHVLDEFLDVSLTFLYPAAKMFGDRHYYLKQMALDHGFSVSSSDSSSEDSFGPAMELEKDPVDTGPRSLRLIRIIRRASDDRQPSSRPQDSGNLPTIRLTGDTGASTPVEIDSAPATPAGGASLDFPGQLTEGQRLQAPVIPAFTISTKRDRPQNMQGGSANPELSDVEMLGDLSNLPSTDGSSRKSGVNLGNWLRRWSPSERIDTSRDVNLHNYKGWKIEAPKILLSRAKNFLADEDIDRTVDWSHKFAELAEYFDYLTKNYKGEDWGDDLFEARQMLRTHWVIEQFHYGEPELHLRFPKALPTKSKRLPPLPGSQNSAEAEPERDEMGARYLLLHGVGKVHDFQYNVRPQVMKDLVKEYNQHLRVYYTRGKRRNNPSLGAEDQSFNMVVCENKYYDKCIQGGMKTTSELLEGECKFQLSPSDIAQPPSKSRELGVQSLKSFAKFHGARRAALQQCLSMHDSTEQRIASSPWRVLMLPTDKELETPNPGIIWDSVPVKNVPEKAARDPFAYTMAHKWFTDSDSQWGKWVRPASIKGAWGERQWAQREDPIMNLPANFKGPYVHDYMDKEMRKVFDLLRACRLLHQQMKRAQLWAPRALMADSLQIVDGAMENEPWAKWNLEFREDEFRHDHDDNSGSAKLHHIRPEEQNFLHTFGWLSVNKRMIRALTSPDAMTDMFERRVDKMLLDISPTSLFRDRKAITVDEFLAELNIDAKGPVKQHFYTREEAIKYLKVVASKGLVDFGIDRSGEEVLRRSLKTFHPEDLVKWPSPSTIRNRLEGEESEESEGSEKSYKSDKSSDSETDEVVSLPDTISTIVTVPRSEDFGNYQDYMPKFQDLRHWKECLTQQPAIVKARPSVSNFFRCLAYRLGLTLRNLQEKHNENQRYLTKSKKRDNREFMEEVTKYWHDDAEKRPNNPNKNPGKFGHDRITPKYRDMVRMAEPEAYREEWGGSSCNDEGNSEYFTHKMVREAIVREAYENKSLLHPTRMVRQKGADGLVRDVARREPVWSFALPGRKPIAELFWDINRWPLHLQSEKTQETIRSSGPENHDGLTATTGDPAKASEEVPSQEIPSHKDDVQAPEISVQDDDVTMSDCSTDEYEVQTSEVQDPKKPSKGAQEFTVSFSDPDVGRRTFMPGPAEFWVGDTPLQRRVFEESIRSAFEPETPAQSGVISKLFGQKKKPVGETTDLPQVDPRYIPKSRPRDPSPDSQEGAVETDVGMSDGNEGDEGEDGQNEAVEEEQVVVVVEQEERNASEVEGDEDLYDATPPSSKAPPPTPTASVQSNLVHGQRLDLEIEHPEENDQSMDEEDEEDSMH</sequence>
<feature type="region of interest" description="Disordered" evidence="1">
    <location>
        <begin position="1247"/>
        <end position="1403"/>
    </location>
</feature>
<accession>A0A0P7BCW1</accession>
<name>A0A0P7BCW1_9HYPO</name>
<evidence type="ECO:0000256" key="1">
    <source>
        <dbReference type="SAM" id="MobiDB-lite"/>
    </source>
</evidence>
<keyword evidence="3" id="KW-1185">Reference proteome</keyword>
<evidence type="ECO:0000313" key="2">
    <source>
        <dbReference type="EMBL" id="KPM40355.1"/>
    </source>
</evidence>
<proteinExistence type="predicted"/>
<feature type="compositionally biased region" description="Basic and acidic residues" evidence="1">
    <location>
        <begin position="876"/>
        <end position="888"/>
    </location>
</feature>
<feature type="region of interest" description="Disordered" evidence="1">
    <location>
        <begin position="1124"/>
        <end position="1210"/>
    </location>
</feature>
<reference evidence="2 3" key="1">
    <citation type="submission" date="2015-09" db="EMBL/GenBank/DDBJ databases">
        <title>Draft genome of a European isolate of the apple canker pathogen Neonectria ditissima.</title>
        <authorList>
            <person name="Gomez-Cortecero A."/>
            <person name="Harrison R.J."/>
            <person name="Armitage A.D."/>
        </authorList>
    </citation>
    <scope>NUCLEOTIDE SEQUENCE [LARGE SCALE GENOMIC DNA]</scope>
    <source>
        <strain evidence="2 3">R09/05</strain>
    </source>
</reference>
<dbReference type="STRING" id="78410.A0A0P7BCW1"/>
<feature type="compositionally biased region" description="Polar residues" evidence="1">
    <location>
        <begin position="173"/>
        <end position="182"/>
    </location>
</feature>
<comment type="caution">
    <text evidence="2">The sequence shown here is derived from an EMBL/GenBank/DDBJ whole genome shotgun (WGS) entry which is preliminary data.</text>
</comment>
<dbReference type="OrthoDB" id="5422628at2759"/>
<feature type="compositionally biased region" description="Acidic residues" evidence="1">
    <location>
        <begin position="1173"/>
        <end position="1189"/>
    </location>
</feature>
<dbReference type="EMBL" id="LKCW01000085">
    <property type="protein sequence ID" value="KPM40355.1"/>
    <property type="molecule type" value="Genomic_DNA"/>
</dbReference>
<feature type="compositionally biased region" description="Low complexity" evidence="1">
    <location>
        <begin position="7"/>
        <end position="18"/>
    </location>
</feature>
<feature type="compositionally biased region" description="Basic and acidic residues" evidence="1">
    <location>
        <begin position="1377"/>
        <end position="1388"/>
    </location>
</feature>
<dbReference type="Proteomes" id="UP000050424">
    <property type="component" value="Unassembled WGS sequence"/>
</dbReference>
<feature type="compositionally biased region" description="Acidic residues" evidence="1">
    <location>
        <begin position="1389"/>
        <end position="1403"/>
    </location>
</feature>
<organism evidence="2 3">
    <name type="scientific">Neonectria ditissima</name>
    <dbReference type="NCBI Taxonomy" id="78410"/>
    <lineage>
        <taxon>Eukaryota</taxon>
        <taxon>Fungi</taxon>
        <taxon>Dikarya</taxon>
        <taxon>Ascomycota</taxon>
        <taxon>Pezizomycotina</taxon>
        <taxon>Sordariomycetes</taxon>
        <taxon>Hypocreomycetidae</taxon>
        <taxon>Hypocreales</taxon>
        <taxon>Nectriaceae</taxon>
        <taxon>Neonectria</taxon>
    </lineage>
</organism>
<feature type="region of interest" description="Disordered" evidence="1">
    <location>
        <begin position="995"/>
        <end position="1017"/>
    </location>
</feature>
<protein>
    <submittedName>
        <fullName evidence="2">Uncharacterized protein</fullName>
    </submittedName>
</protein>
<feature type="compositionally biased region" description="Low complexity" evidence="1">
    <location>
        <begin position="127"/>
        <end position="138"/>
    </location>
</feature>
<feature type="compositionally biased region" description="Acidic residues" evidence="1">
    <location>
        <begin position="1312"/>
        <end position="1329"/>
    </location>
</feature>
<feature type="region of interest" description="Disordered" evidence="1">
    <location>
        <begin position="1"/>
        <end position="37"/>
    </location>
</feature>